<keyword evidence="2" id="KW-0808">Transferase</keyword>
<dbReference type="PANTHER" id="PTHR45947">
    <property type="entry name" value="SULFOQUINOVOSYL TRANSFERASE SQD2"/>
    <property type="match status" value="1"/>
</dbReference>
<dbReference type="CDD" id="cd03798">
    <property type="entry name" value="GT4_WlbH-like"/>
    <property type="match status" value="1"/>
</dbReference>
<dbReference type="InterPro" id="IPR050194">
    <property type="entry name" value="Glycosyltransferase_grp1"/>
</dbReference>
<dbReference type="Pfam" id="PF00534">
    <property type="entry name" value="Glycos_transf_1"/>
    <property type="match status" value="1"/>
</dbReference>
<dbReference type="Gene3D" id="3.40.50.2000">
    <property type="entry name" value="Glycogen Phosphorylase B"/>
    <property type="match status" value="2"/>
</dbReference>
<evidence type="ECO:0000313" key="2">
    <source>
        <dbReference type="EMBL" id="HGU32758.1"/>
    </source>
</evidence>
<dbReference type="AlphaFoldDB" id="A0A7C4RSR6"/>
<dbReference type="InterPro" id="IPR001296">
    <property type="entry name" value="Glyco_trans_1"/>
</dbReference>
<organism evidence="2">
    <name type="scientific">Desulfatirhabdium butyrativorans</name>
    <dbReference type="NCBI Taxonomy" id="340467"/>
    <lineage>
        <taxon>Bacteria</taxon>
        <taxon>Pseudomonadati</taxon>
        <taxon>Thermodesulfobacteriota</taxon>
        <taxon>Desulfobacteria</taxon>
        <taxon>Desulfobacterales</taxon>
        <taxon>Desulfatirhabdiaceae</taxon>
        <taxon>Desulfatirhabdium</taxon>
    </lineage>
</organism>
<accession>A0A7C4RSR6</accession>
<sequence>MHVVLFTNAFPNAVEPQRGAFTFQIAQALKDLTALDIVAPLPFVPRWMAGRHPIAEVPAAENIQRLAVYHPRYLVLPKIAGATHAATLALAALPWIRRIRRQKPIDLINAHWIYPDGVAAVWIGRRLGIPVCLTALGCDINAYPKMHLRRPQIVWALCHARGLGAVSRNLADGMLALLQPKTIRSRSGSESFGRMPEIRIIPNGVDGKRFFPLPTLEVRRNLGLDVEGPVVLTVGSQDEVKGTRYLIEAIAMLEDIPGVRLVLVGDGPLRGRLERLGAELGISERVFFAGKRGHTEIPLWMNAADVFCLPSLREGHPNVVMEALACGIPVVASDVGAVSEVLRPEAGIVVPPADAAALAQALRTALQRSWNRNAIRNTVSGASWEACARSYFHWFQEILITP</sequence>
<dbReference type="EMBL" id="DSUH01000186">
    <property type="protein sequence ID" value="HGU32758.1"/>
    <property type="molecule type" value="Genomic_DNA"/>
</dbReference>
<name>A0A7C4RSR6_9BACT</name>
<dbReference type="GO" id="GO:0016757">
    <property type="term" value="F:glycosyltransferase activity"/>
    <property type="evidence" value="ECO:0007669"/>
    <property type="project" value="TreeGrafter"/>
</dbReference>
<gene>
    <name evidence="2" type="ORF">ENS29_07875</name>
</gene>
<comment type="caution">
    <text evidence="2">The sequence shown here is derived from an EMBL/GenBank/DDBJ whole genome shotgun (WGS) entry which is preliminary data.</text>
</comment>
<protein>
    <submittedName>
        <fullName evidence="2">Glycosyltransferase family 4 protein</fullName>
    </submittedName>
</protein>
<reference evidence="2" key="1">
    <citation type="journal article" date="2020" name="mSystems">
        <title>Genome- and Community-Level Interaction Insights into Carbon Utilization and Element Cycling Functions of Hydrothermarchaeota in Hydrothermal Sediment.</title>
        <authorList>
            <person name="Zhou Z."/>
            <person name="Liu Y."/>
            <person name="Xu W."/>
            <person name="Pan J."/>
            <person name="Luo Z.H."/>
            <person name="Li M."/>
        </authorList>
    </citation>
    <scope>NUCLEOTIDE SEQUENCE [LARGE SCALE GENOMIC DNA]</scope>
    <source>
        <strain evidence="2">SpSt-477</strain>
    </source>
</reference>
<evidence type="ECO:0000259" key="1">
    <source>
        <dbReference type="Pfam" id="PF00534"/>
    </source>
</evidence>
<dbReference type="SUPFAM" id="SSF53756">
    <property type="entry name" value="UDP-Glycosyltransferase/glycogen phosphorylase"/>
    <property type="match status" value="1"/>
</dbReference>
<dbReference type="PANTHER" id="PTHR45947:SF3">
    <property type="entry name" value="SULFOQUINOVOSYL TRANSFERASE SQD2"/>
    <property type="match status" value="1"/>
</dbReference>
<feature type="domain" description="Glycosyl transferase family 1" evidence="1">
    <location>
        <begin position="218"/>
        <end position="375"/>
    </location>
</feature>
<proteinExistence type="predicted"/>